<feature type="non-terminal residue" evidence="1">
    <location>
        <position position="108"/>
    </location>
</feature>
<dbReference type="Proteomes" id="UP001497623">
    <property type="component" value="Unassembled WGS sequence"/>
</dbReference>
<accession>A0AAV2REU7</accession>
<dbReference type="Gene3D" id="3.40.50.150">
    <property type="entry name" value="Vaccinia Virus protein VP39"/>
    <property type="match status" value="1"/>
</dbReference>
<dbReference type="EMBL" id="CAXKWB010021563">
    <property type="protein sequence ID" value="CAL4123271.1"/>
    <property type="molecule type" value="Genomic_DNA"/>
</dbReference>
<protein>
    <submittedName>
        <fullName evidence="1">Uncharacterized protein</fullName>
    </submittedName>
</protein>
<evidence type="ECO:0000313" key="1">
    <source>
        <dbReference type="EMBL" id="CAL4123271.1"/>
    </source>
</evidence>
<proteinExistence type="predicted"/>
<feature type="non-terminal residue" evidence="1">
    <location>
        <position position="1"/>
    </location>
</feature>
<dbReference type="InterPro" id="IPR029063">
    <property type="entry name" value="SAM-dependent_MTases_sf"/>
</dbReference>
<evidence type="ECO:0000313" key="2">
    <source>
        <dbReference type="Proteomes" id="UP001497623"/>
    </source>
</evidence>
<comment type="caution">
    <text evidence="1">The sequence shown here is derived from an EMBL/GenBank/DDBJ whole genome shotgun (WGS) entry which is preliminary data.</text>
</comment>
<gene>
    <name evidence="1" type="ORF">MNOR_LOCUS23937</name>
</gene>
<name>A0AAV2REU7_MEGNR</name>
<keyword evidence="2" id="KW-1185">Reference proteome</keyword>
<dbReference type="AlphaFoldDB" id="A0AAV2REU7"/>
<organism evidence="1 2">
    <name type="scientific">Meganyctiphanes norvegica</name>
    <name type="common">Northern krill</name>
    <name type="synonym">Thysanopoda norvegica</name>
    <dbReference type="NCBI Taxonomy" id="48144"/>
    <lineage>
        <taxon>Eukaryota</taxon>
        <taxon>Metazoa</taxon>
        <taxon>Ecdysozoa</taxon>
        <taxon>Arthropoda</taxon>
        <taxon>Crustacea</taxon>
        <taxon>Multicrustacea</taxon>
        <taxon>Malacostraca</taxon>
        <taxon>Eumalacostraca</taxon>
        <taxon>Eucarida</taxon>
        <taxon>Euphausiacea</taxon>
        <taxon>Euphausiidae</taxon>
        <taxon>Meganyctiphanes</taxon>
    </lineage>
</organism>
<reference evidence="1 2" key="1">
    <citation type="submission" date="2024-05" db="EMBL/GenBank/DDBJ databases">
        <authorList>
            <person name="Wallberg A."/>
        </authorList>
    </citation>
    <scope>NUCLEOTIDE SEQUENCE [LARGE SCALE GENOMIC DNA]</scope>
</reference>
<sequence length="108" mass="12241">HCDATVPSVSPHFTDVGNLNNRDRQRLLGKAWSVPVVVHLMKGLQKYFQTEICTDSENRSNAFNCLENQTNNMEQIFVDSENAFPNTDSQQSEQLHAVSEAEIDGIYR</sequence>